<dbReference type="EMBL" id="AEWJ01000041">
    <property type="protein sequence ID" value="EGD58594.1"/>
    <property type="molecule type" value="Genomic_DNA"/>
</dbReference>
<keyword evidence="3" id="KW-1185">Reference proteome</keyword>
<proteinExistence type="predicted"/>
<evidence type="ECO:0008006" key="4">
    <source>
        <dbReference type="Google" id="ProtNLM"/>
    </source>
</evidence>
<evidence type="ECO:0000256" key="1">
    <source>
        <dbReference type="SAM" id="SignalP"/>
    </source>
</evidence>
<evidence type="ECO:0000313" key="3">
    <source>
        <dbReference type="Proteomes" id="UP000004728"/>
    </source>
</evidence>
<accession>F1Z9Z7</accession>
<feature type="chain" id="PRO_5003277898" description="Tetratricopeptide repeat protein" evidence="1">
    <location>
        <begin position="31"/>
        <end position="441"/>
    </location>
</feature>
<dbReference type="STRING" id="983920.Y88_0651"/>
<dbReference type="Gene3D" id="1.25.40.10">
    <property type="entry name" value="Tetratricopeptide repeat domain"/>
    <property type="match status" value="1"/>
</dbReference>
<sequence length="441" mass="46449">MRGSFAHIGRSSIAAAALALGLSLGAGVFAVPAAVAKDAPKATNSPEFGKVAGPFQKTLTEVQAKKGKVSDAEFKTDAAGLIPQLAAMETSVKTPLDKIIFGQWQYMVGGWADDAVLGNKGLQNMLDSGQLPADKTLLVSAMLGQNAYSAKDYATAIKVLGPLASNPSVQDVVPEMLVESYASNGQPKEGLAALKSAIAARKAANVAVPEEWYARANRIAYNSKLPSESIEWALAMAAAYPSQLNWLSAAQLVRNSSTSFTSQEELDVSRLMDQSGALKLEPKYVEREYVAYLQAIDARRFPGEAVRITEQGLSTGALKAEDTFVKDTLAQARPRIAPDKASLPGLAKDAAAAPNGKVAMAAADAYLAYGEAAKADELFTLALTKGGIDADKDRVLTRLGIAQIDEGKYADAKATLAKVTGPRVPIAQLWSTFAEQKASAK</sequence>
<feature type="signal peptide" evidence="1">
    <location>
        <begin position="1"/>
        <end position="30"/>
    </location>
</feature>
<dbReference type="HOGENOM" id="CLU_050847_0_0_5"/>
<organism evidence="2 3">
    <name type="scientific">Novosphingobium nitrogenifigens DSM 19370</name>
    <dbReference type="NCBI Taxonomy" id="983920"/>
    <lineage>
        <taxon>Bacteria</taxon>
        <taxon>Pseudomonadati</taxon>
        <taxon>Pseudomonadota</taxon>
        <taxon>Alphaproteobacteria</taxon>
        <taxon>Sphingomonadales</taxon>
        <taxon>Sphingomonadaceae</taxon>
        <taxon>Novosphingobium</taxon>
    </lineage>
</organism>
<dbReference type="InterPro" id="IPR011990">
    <property type="entry name" value="TPR-like_helical_dom_sf"/>
</dbReference>
<protein>
    <recommendedName>
        <fullName evidence="4">Tetratricopeptide repeat protein</fullName>
    </recommendedName>
</protein>
<dbReference type="eggNOG" id="COG0457">
    <property type="taxonomic scope" value="Bacteria"/>
</dbReference>
<dbReference type="InParanoid" id="F1Z9Z7"/>
<keyword evidence="1" id="KW-0732">Signal</keyword>
<gene>
    <name evidence="2" type="ORF">Y88_0651</name>
</gene>
<dbReference type="Proteomes" id="UP000004728">
    <property type="component" value="Unassembled WGS sequence"/>
</dbReference>
<dbReference type="OrthoDB" id="7325958at2"/>
<dbReference type="AlphaFoldDB" id="F1Z9Z7"/>
<reference evidence="2 3" key="1">
    <citation type="journal article" date="2012" name="J. Bacteriol.">
        <title>Draft Genome Sequence of Novosphingobium nitrogenifigens Y88T.</title>
        <authorList>
            <person name="Strabala T.J."/>
            <person name="Macdonald L."/>
            <person name="Liu V."/>
            <person name="Smit A.M."/>
        </authorList>
    </citation>
    <scope>NUCLEOTIDE SEQUENCE [LARGE SCALE GENOMIC DNA]</scope>
    <source>
        <strain evidence="2 3">DSM 19370</strain>
    </source>
</reference>
<evidence type="ECO:0000313" key="2">
    <source>
        <dbReference type="EMBL" id="EGD58594.1"/>
    </source>
</evidence>
<dbReference type="RefSeq" id="WP_008066537.1">
    <property type="nucleotide sequence ID" value="NZ_AQWK01000002.1"/>
</dbReference>
<name>F1Z9Z7_9SPHN</name>
<comment type="caution">
    <text evidence="2">The sequence shown here is derived from an EMBL/GenBank/DDBJ whole genome shotgun (WGS) entry which is preliminary data.</text>
</comment>